<comment type="caution">
    <text evidence="1">The sequence shown here is derived from an EMBL/GenBank/DDBJ whole genome shotgun (WGS) entry which is preliminary data.</text>
</comment>
<keyword evidence="2" id="KW-1185">Reference proteome</keyword>
<organism evidence="1 2">
    <name type="scientific">Noviherbaspirillum sedimenti</name>
    <dbReference type="NCBI Taxonomy" id="2320865"/>
    <lineage>
        <taxon>Bacteria</taxon>
        <taxon>Pseudomonadati</taxon>
        <taxon>Pseudomonadota</taxon>
        <taxon>Betaproteobacteria</taxon>
        <taxon>Burkholderiales</taxon>
        <taxon>Oxalobacteraceae</taxon>
        <taxon>Noviherbaspirillum</taxon>
    </lineage>
</organism>
<dbReference type="Proteomes" id="UP000266327">
    <property type="component" value="Unassembled WGS sequence"/>
</dbReference>
<dbReference type="EMBL" id="QYUQ01000002">
    <property type="protein sequence ID" value="RJG03532.1"/>
    <property type="molecule type" value="Genomic_DNA"/>
</dbReference>
<dbReference type="AlphaFoldDB" id="A0A3A3GAA4"/>
<reference evidence="2" key="1">
    <citation type="submission" date="2018-09" db="EMBL/GenBank/DDBJ databases">
        <authorList>
            <person name="Zhu H."/>
        </authorList>
    </citation>
    <scope>NUCLEOTIDE SEQUENCE [LARGE SCALE GENOMIC DNA]</scope>
    <source>
        <strain evidence="2">K1S02-23</strain>
    </source>
</reference>
<proteinExistence type="predicted"/>
<evidence type="ECO:0000313" key="2">
    <source>
        <dbReference type="Proteomes" id="UP000266327"/>
    </source>
</evidence>
<sequence length="103" mass="11715">MIDSLLACQFAAVFTWNTMMTRDDVLKRFVEEADKLDKTYIRRNDIILQLAQLVADSRTSLSDESFAALLRIGAAIYKANLRQNRARKEIATIMRESINSGSD</sequence>
<gene>
    <name evidence="1" type="ORF">D3878_19625</name>
</gene>
<evidence type="ECO:0000313" key="1">
    <source>
        <dbReference type="EMBL" id="RJG03532.1"/>
    </source>
</evidence>
<accession>A0A3A3GAA4</accession>
<protein>
    <submittedName>
        <fullName evidence="1">Uncharacterized protein</fullName>
    </submittedName>
</protein>
<name>A0A3A3GAA4_9BURK</name>